<protein>
    <submittedName>
        <fullName evidence="1">GatB/YqeY domain-containing protein</fullName>
    </submittedName>
</protein>
<dbReference type="Proteomes" id="UP000480684">
    <property type="component" value="Unassembled WGS sequence"/>
</dbReference>
<dbReference type="Pfam" id="PF09424">
    <property type="entry name" value="YqeY"/>
    <property type="match status" value="1"/>
</dbReference>
<dbReference type="InterPro" id="IPR019004">
    <property type="entry name" value="YqeY/Aim41"/>
</dbReference>
<evidence type="ECO:0000313" key="1">
    <source>
        <dbReference type="EMBL" id="NFV80674.1"/>
    </source>
</evidence>
<accession>A0A7C9UZV4</accession>
<dbReference type="Gene3D" id="1.10.1510.10">
    <property type="entry name" value="Uncharacterised protein YqeY/AIM41 PF09424, N-terminal domain"/>
    <property type="match status" value="1"/>
</dbReference>
<dbReference type="EMBL" id="JAAIYP010000038">
    <property type="protein sequence ID" value="NFV80674.1"/>
    <property type="molecule type" value="Genomic_DNA"/>
</dbReference>
<dbReference type="PANTHER" id="PTHR28055">
    <property type="entry name" value="ALTERED INHERITANCE OF MITOCHONDRIA PROTEIN 41, MITOCHONDRIAL"/>
    <property type="match status" value="1"/>
</dbReference>
<dbReference type="GO" id="GO:0016884">
    <property type="term" value="F:carbon-nitrogen ligase activity, with glutamine as amido-N-donor"/>
    <property type="evidence" value="ECO:0007669"/>
    <property type="project" value="InterPro"/>
</dbReference>
<sequence>MLRPQLNEKLKTAMLAKDARMVSTIRLILAALKDRDIAARTRGVMDGISDDEILSMLQSMIKQRRESISLYEQGGRLELAQQEQDEISIIETFLPQQMSEAETLEAVRAAIAEIGAGGIKDMGKVMAALKERFAGRMDFTKASAATKKELGA</sequence>
<organism evidence="1 2">
    <name type="scientific">Magnetospirillum aberrantis SpK</name>
    <dbReference type="NCBI Taxonomy" id="908842"/>
    <lineage>
        <taxon>Bacteria</taxon>
        <taxon>Pseudomonadati</taxon>
        <taxon>Pseudomonadota</taxon>
        <taxon>Alphaproteobacteria</taxon>
        <taxon>Rhodospirillales</taxon>
        <taxon>Rhodospirillaceae</taxon>
        <taxon>Magnetospirillum</taxon>
    </lineage>
</organism>
<dbReference type="InterPro" id="IPR042184">
    <property type="entry name" value="YqeY/Aim41_N"/>
</dbReference>
<keyword evidence="2" id="KW-1185">Reference proteome</keyword>
<dbReference type="PANTHER" id="PTHR28055:SF1">
    <property type="entry name" value="ALTERED INHERITANCE OF MITOCHONDRIA PROTEIN 41, MITOCHONDRIAL"/>
    <property type="match status" value="1"/>
</dbReference>
<dbReference type="InterPro" id="IPR023168">
    <property type="entry name" value="GatB_Yqey_C_2"/>
</dbReference>
<comment type="caution">
    <text evidence="1">The sequence shown here is derived from an EMBL/GenBank/DDBJ whole genome shotgun (WGS) entry which is preliminary data.</text>
</comment>
<proteinExistence type="predicted"/>
<dbReference type="SUPFAM" id="SSF89095">
    <property type="entry name" value="GatB/YqeY motif"/>
    <property type="match status" value="1"/>
</dbReference>
<dbReference type="AlphaFoldDB" id="A0A7C9UZV4"/>
<name>A0A7C9UZV4_9PROT</name>
<reference evidence="1 2" key="1">
    <citation type="submission" date="2020-02" db="EMBL/GenBank/DDBJ databases">
        <authorList>
            <person name="Dziuba M."/>
            <person name="Kuznetsov B."/>
            <person name="Mardanov A."/>
            <person name="Ravin N."/>
            <person name="Grouzdev D."/>
        </authorList>
    </citation>
    <scope>NUCLEOTIDE SEQUENCE [LARGE SCALE GENOMIC DNA]</scope>
    <source>
        <strain evidence="1 2">SpK</strain>
    </source>
</reference>
<dbReference type="Gene3D" id="1.10.10.410">
    <property type="match status" value="1"/>
</dbReference>
<gene>
    <name evidence="1" type="ORF">G4223_11200</name>
</gene>
<evidence type="ECO:0000313" key="2">
    <source>
        <dbReference type="Proteomes" id="UP000480684"/>
    </source>
</evidence>
<dbReference type="InterPro" id="IPR003789">
    <property type="entry name" value="Asn/Gln_tRNA_amidoTrase-B-like"/>
</dbReference>
<dbReference type="RefSeq" id="WP_163679359.1">
    <property type="nucleotide sequence ID" value="NZ_JAAIYP010000038.1"/>
</dbReference>